<comment type="caution">
    <text evidence="1">The sequence shown here is derived from an EMBL/GenBank/DDBJ whole genome shotgun (WGS) entry which is preliminary data.</text>
</comment>
<reference evidence="1 2" key="1">
    <citation type="submission" date="2021-01" db="EMBL/GenBank/DDBJ databases">
        <title>Whole genome shotgun sequence of Plantactinospora mayteni NBRC 109088.</title>
        <authorList>
            <person name="Komaki H."/>
            <person name="Tamura T."/>
        </authorList>
    </citation>
    <scope>NUCLEOTIDE SEQUENCE [LARGE SCALE GENOMIC DNA]</scope>
    <source>
        <strain evidence="1 2">NBRC 109088</strain>
    </source>
</reference>
<sequence>MGTAREDLVETVLAVRSSPPQLTANAEHVVVEADLDVPTGVASIVGCTQPPKPEYALIVTPGRYRVRVSYVPSAPPAGSNPDIPGDYLSYQIDIWPATAPSALTVARQGPTPWAG</sequence>
<protein>
    <submittedName>
        <fullName evidence="1">Uncharacterized protein</fullName>
    </submittedName>
</protein>
<evidence type="ECO:0000313" key="1">
    <source>
        <dbReference type="EMBL" id="GIH01422.1"/>
    </source>
</evidence>
<dbReference type="Proteomes" id="UP000621500">
    <property type="component" value="Unassembled WGS sequence"/>
</dbReference>
<dbReference type="EMBL" id="BONX01000071">
    <property type="protein sequence ID" value="GIH01422.1"/>
    <property type="molecule type" value="Genomic_DNA"/>
</dbReference>
<accession>A0ABQ4F3F1</accession>
<organism evidence="1 2">
    <name type="scientific">Plantactinospora mayteni</name>
    <dbReference type="NCBI Taxonomy" id="566021"/>
    <lineage>
        <taxon>Bacteria</taxon>
        <taxon>Bacillati</taxon>
        <taxon>Actinomycetota</taxon>
        <taxon>Actinomycetes</taxon>
        <taxon>Micromonosporales</taxon>
        <taxon>Micromonosporaceae</taxon>
        <taxon>Plantactinospora</taxon>
    </lineage>
</organism>
<proteinExistence type="predicted"/>
<gene>
    <name evidence="1" type="ORF">Pma05_79940</name>
</gene>
<keyword evidence="2" id="KW-1185">Reference proteome</keyword>
<evidence type="ECO:0000313" key="2">
    <source>
        <dbReference type="Proteomes" id="UP000621500"/>
    </source>
</evidence>
<name>A0ABQ4F3F1_9ACTN</name>